<dbReference type="EMBL" id="KQ257456">
    <property type="protein sequence ID" value="KND00224.1"/>
    <property type="molecule type" value="Genomic_DNA"/>
</dbReference>
<evidence type="ECO:0008006" key="5">
    <source>
        <dbReference type="Google" id="ProtNLM"/>
    </source>
</evidence>
<evidence type="ECO:0000259" key="2">
    <source>
        <dbReference type="PROSITE" id="PS50951"/>
    </source>
</evidence>
<dbReference type="Pfam" id="PF00788">
    <property type="entry name" value="RA"/>
    <property type="match status" value="1"/>
</dbReference>
<evidence type="ECO:0000313" key="4">
    <source>
        <dbReference type="Proteomes" id="UP000053201"/>
    </source>
</evidence>
<dbReference type="GeneID" id="27688001"/>
<keyword evidence="4" id="KW-1185">Reference proteome</keyword>
<organism evidence="3 4">
    <name type="scientific">Spizellomyces punctatus (strain DAOM BR117)</name>
    <dbReference type="NCBI Taxonomy" id="645134"/>
    <lineage>
        <taxon>Eukaryota</taxon>
        <taxon>Fungi</taxon>
        <taxon>Fungi incertae sedis</taxon>
        <taxon>Chytridiomycota</taxon>
        <taxon>Chytridiomycota incertae sedis</taxon>
        <taxon>Chytridiomycetes</taxon>
        <taxon>Spizellomycetales</taxon>
        <taxon>Spizellomycetaceae</taxon>
        <taxon>Spizellomyces</taxon>
    </lineage>
</organism>
<dbReference type="InterPro" id="IPR000159">
    <property type="entry name" value="RA_dom"/>
</dbReference>
<dbReference type="AlphaFoldDB" id="A0A0L0HHE7"/>
<evidence type="ECO:0000259" key="1">
    <source>
        <dbReference type="PROSITE" id="PS50200"/>
    </source>
</evidence>
<sequence length="188" mass="22104">MPSEQTYQVTIFVQTVSQRDPVEPVSLSLLARATTQDVVRAVVGMTKMASARQEAGNQWKLYETEFVRDEEHEVPGTGRKKEPRHDVSHRKLIRQLLPDEHPIIVQQTWLTQQNAENIHFYLMEVKEKRATYGAFDELRKEQCKSLPLPKLYKRLQTIDHEEAQTVDDVRRKYQNQRNMIMKRMAELS</sequence>
<gene>
    <name evidence="3" type="ORF">SPPG_04559</name>
</gene>
<protein>
    <recommendedName>
        <fullName evidence="5">SARAH domain-containing protein</fullName>
    </recommendedName>
</protein>
<dbReference type="InParanoid" id="A0A0L0HHE7"/>
<accession>A0A0L0HHE7</accession>
<dbReference type="OrthoDB" id="10301398at2759"/>
<dbReference type="VEuPathDB" id="FungiDB:SPPG_04559"/>
<feature type="domain" description="Ras-associating" evidence="1">
    <location>
        <begin position="7"/>
        <end position="127"/>
    </location>
</feature>
<feature type="domain" description="SARAH" evidence="2">
    <location>
        <begin position="140"/>
        <end position="187"/>
    </location>
</feature>
<dbReference type="Proteomes" id="UP000053201">
    <property type="component" value="Unassembled WGS sequence"/>
</dbReference>
<dbReference type="InterPro" id="IPR011524">
    <property type="entry name" value="SARAH_dom"/>
</dbReference>
<dbReference type="PROSITE" id="PS50200">
    <property type="entry name" value="RA"/>
    <property type="match status" value="1"/>
</dbReference>
<name>A0A0L0HHE7_SPIPD</name>
<dbReference type="GO" id="GO:0007165">
    <property type="term" value="P:signal transduction"/>
    <property type="evidence" value="ECO:0007669"/>
    <property type="project" value="InterPro"/>
</dbReference>
<evidence type="ECO:0000313" key="3">
    <source>
        <dbReference type="EMBL" id="KND00224.1"/>
    </source>
</evidence>
<reference evidence="3 4" key="1">
    <citation type="submission" date="2009-08" db="EMBL/GenBank/DDBJ databases">
        <title>The Genome Sequence of Spizellomyces punctatus strain DAOM BR117.</title>
        <authorList>
            <consortium name="The Broad Institute Genome Sequencing Platform"/>
            <person name="Russ C."/>
            <person name="Cuomo C."/>
            <person name="Shea T."/>
            <person name="Young S.K."/>
            <person name="Zeng Q."/>
            <person name="Koehrsen M."/>
            <person name="Haas B."/>
            <person name="Borodovsky M."/>
            <person name="Guigo R."/>
            <person name="Alvarado L."/>
            <person name="Berlin A."/>
            <person name="Bochicchio J."/>
            <person name="Borenstein D."/>
            <person name="Chapman S."/>
            <person name="Chen Z."/>
            <person name="Engels R."/>
            <person name="Freedman E."/>
            <person name="Gellesch M."/>
            <person name="Goldberg J."/>
            <person name="Griggs A."/>
            <person name="Gujja S."/>
            <person name="Heiman D."/>
            <person name="Hepburn T."/>
            <person name="Howarth C."/>
            <person name="Jen D."/>
            <person name="Larson L."/>
            <person name="Lewis B."/>
            <person name="Mehta T."/>
            <person name="Park D."/>
            <person name="Pearson M."/>
            <person name="Roberts A."/>
            <person name="Saif S."/>
            <person name="Shenoy N."/>
            <person name="Sisk P."/>
            <person name="Stolte C."/>
            <person name="Sykes S."/>
            <person name="Thomson T."/>
            <person name="Walk T."/>
            <person name="White J."/>
            <person name="Yandava C."/>
            <person name="Burger G."/>
            <person name="Gray M.W."/>
            <person name="Holland P.W.H."/>
            <person name="King N."/>
            <person name="Lang F.B.F."/>
            <person name="Roger A.J."/>
            <person name="Ruiz-Trillo I."/>
            <person name="Lander E."/>
            <person name="Nusbaum C."/>
        </authorList>
    </citation>
    <scope>NUCLEOTIDE SEQUENCE [LARGE SCALE GENOMIC DNA]</scope>
    <source>
        <strain evidence="3 4">DAOM BR117</strain>
    </source>
</reference>
<dbReference type="PROSITE" id="PS50951">
    <property type="entry name" value="SARAH"/>
    <property type="match status" value="1"/>
</dbReference>
<proteinExistence type="predicted"/>
<dbReference type="RefSeq" id="XP_016608263.1">
    <property type="nucleotide sequence ID" value="XM_016752793.1"/>
</dbReference>